<dbReference type="EMBL" id="JBHRSS010000004">
    <property type="protein sequence ID" value="MFC3104662.1"/>
    <property type="molecule type" value="Genomic_DNA"/>
</dbReference>
<evidence type="ECO:0000313" key="1">
    <source>
        <dbReference type="EMBL" id="MFC3104662.1"/>
    </source>
</evidence>
<keyword evidence="2" id="KW-1185">Reference proteome</keyword>
<accession>A0ABV7EPI7</accession>
<protein>
    <submittedName>
        <fullName evidence="1">Uncharacterized protein</fullName>
    </submittedName>
</protein>
<proteinExistence type="predicted"/>
<dbReference type="Proteomes" id="UP001595462">
    <property type="component" value="Unassembled WGS sequence"/>
</dbReference>
<organism evidence="1 2">
    <name type="scientific">Salinisphaera aquimarina</name>
    <dbReference type="NCBI Taxonomy" id="2094031"/>
    <lineage>
        <taxon>Bacteria</taxon>
        <taxon>Pseudomonadati</taxon>
        <taxon>Pseudomonadota</taxon>
        <taxon>Gammaproteobacteria</taxon>
        <taxon>Salinisphaerales</taxon>
        <taxon>Salinisphaeraceae</taxon>
        <taxon>Salinisphaera</taxon>
    </lineage>
</organism>
<name>A0ABV7EPI7_9GAMM</name>
<gene>
    <name evidence="1" type="ORF">ACFOSU_12285</name>
</gene>
<evidence type="ECO:0000313" key="2">
    <source>
        <dbReference type="Proteomes" id="UP001595462"/>
    </source>
</evidence>
<dbReference type="RefSeq" id="WP_380690004.1">
    <property type="nucleotide sequence ID" value="NZ_JBHRSS010000004.1"/>
</dbReference>
<reference evidence="2" key="1">
    <citation type="journal article" date="2019" name="Int. J. Syst. Evol. Microbiol.">
        <title>The Global Catalogue of Microorganisms (GCM) 10K type strain sequencing project: providing services to taxonomists for standard genome sequencing and annotation.</title>
        <authorList>
            <consortium name="The Broad Institute Genomics Platform"/>
            <consortium name="The Broad Institute Genome Sequencing Center for Infectious Disease"/>
            <person name="Wu L."/>
            <person name="Ma J."/>
        </authorList>
    </citation>
    <scope>NUCLEOTIDE SEQUENCE [LARGE SCALE GENOMIC DNA]</scope>
    <source>
        <strain evidence="2">KCTC 52640</strain>
    </source>
</reference>
<comment type="caution">
    <text evidence="1">The sequence shown here is derived from an EMBL/GenBank/DDBJ whole genome shotgun (WGS) entry which is preliminary data.</text>
</comment>
<sequence length="73" mass="7862">MPRDLFDGAEFVLCPVPSWSMQTVGMLIARRRGVLVFTDAPAPPGRDRFMADDYCSDSASIECSGFNTGNSAG</sequence>